<keyword evidence="4" id="KW-0479">Metal-binding</keyword>
<dbReference type="SUPFAM" id="SSF48576">
    <property type="entry name" value="Terpenoid synthases"/>
    <property type="match status" value="1"/>
</dbReference>
<comment type="cofactor">
    <cofactor evidence="1">
        <name>Mg(2+)</name>
        <dbReference type="ChEBI" id="CHEBI:18420"/>
    </cofactor>
</comment>
<keyword evidence="3 6" id="KW-0808">Transferase</keyword>
<evidence type="ECO:0000313" key="8">
    <source>
        <dbReference type="Proteomes" id="UP001560685"/>
    </source>
</evidence>
<keyword evidence="8" id="KW-1185">Reference proteome</keyword>
<dbReference type="InterPro" id="IPR008949">
    <property type="entry name" value="Isoprenoid_synthase_dom_sf"/>
</dbReference>
<dbReference type="CDD" id="cd00685">
    <property type="entry name" value="Trans_IPPS_HT"/>
    <property type="match status" value="1"/>
</dbReference>
<dbReference type="PROSITE" id="PS00723">
    <property type="entry name" value="POLYPRENYL_SYNTHASE_1"/>
    <property type="match status" value="1"/>
</dbReference>
<dbReference type="RefSeq" id="WP_369313069.1">
    <property type="nucleotide sequence ID" value="NZ_JBEHZE010000001.1"/>
</dbReference>
<reference evidence="7 8" key="1">
    <citation type="submission" date="2024-05" db="EMBL/GenBank/DDBJ databases">
        <title>Three bacterial strains, DH-69, EH-24, and ECK-19 isolated from coastal sediments.</title>
        <authorList>
            <person name="Ye Y.-Q."/>
            <person name="Du Z.-J."/>
        </authorList>
    </citation>
    <scope>NUCLEOTIDE SEQUENCE [LARGE SCALE GENOMIC DNA]</scope>
    <source>
        <strain evidence="7 8">ECK-19</strain>
    </source>
</reference>
<evidence type="ECO:0000313" key="7">
    <source>
        <dbReference type="EMBL" id="MEX6633125.1"/>
    </source>
</evidence>
<dbReference type="Gene3D" id="1.10.600.10">
    <property type="entry name" value="Farnesyl Diphosphate Synthase"/>
    <property type="match status" value="1"/>
</dbReference>
<dbReference type="Pfam" id="PF00348">
    <property type="entry name" value="polyprenyl_synt"/>
    <property type="match status" value="1"/>
</dbReference>
<dbReference type="SFLD" id="SFLDS00005">
    <property type="entry name" value="Isoprenoid_Synthase_Type_I"/>
    <property type="match status" value="1"/>
</dbReference>
<keyword evidence="5" id="KW-0460">Magnesium</keyword>
<gene>
    <name evidence="7" type="ORF">ABFZ84_06135</name>
</gene>
<dbReference type="InterPro" id="IPR000092">
    <property type="entry name" value="Polyprenyl_synt"/>
</dbReference>
<dbReference type="InterPro" id="IPR033749">
    <property type="entry name" value="Polyprenyl_synt_CS"/>
</dbReference>
<evidence type="ECO:0000256" key="6">
    <source>
        <dbReference type="RuleBase" id="RU004466"/>
    </source>
</evidence>
<name>A0ABV3Z2W2_9PROT</name>
<proteinExistence type="inferred from homology"/>
<accession>A0ABV3Z2W2</accession>
<dbReference type="PANTHER" id="PTHR12001:SF69">
    <property type="entry name" value="ALL TRANS-POLYPRENYL-DIPHOSPHATE SYNTHASE PDSS1"/>
    <property type="match status" value="1"/>
</dbReference>
<evidence type="ECO:0000256" key="2">
    <source>
        <dbReference type="ARBA" id="ARBA00006706"/>
    </source>
</evidence>
<evidence type="ECO:0000256" key="1">
    <source>
        <dbReference type="ARBA" id="ARBA00001946"/>
    </source>
</evidence>
<sequence>MTAPLPTTKLRAQARSQEDDIVGLAATASEMIATKREPDFTSAVNRLRALTEDDLEAVNVEILSRMQSPVSMIPDLAGHLIKAGGKRLRPMLTLASARLFGYSETDHIKLAAAVELIHGATLLHDDVVDDSALRRGASTANIIWGNKESVLVGDFIFSRAFELMVEAKDLRVLKVLSHASSVIAEGEVLQLTTQKNIAATFETYLNVVHAKTAALFAAASEVGVLIAKRSANEEAAMHRFGDNFGVAYQLIDDALDYAGFENALGKTIGDDFREGKMTAPVVFAIASARDDEKAFWQRVIGKGHQEAGDFERACELMARDGIIEKTTECANEYTRKALDALEEAPKNQFADALSDLVITATMRGA</sequence>
<dbReference type="EMBL" id="JBEHZE010000001">
    <property type="protein sequence ID" value="MEX6633125.1"/>
    <property type="molecule type" value="Genomic_DNA"/>
</dbReference>
<evidence type="ECO:0000256" key="4">
    <source>
        <dbReference type="ARBA" id="ARBA00022723"/>
    </source>
</evidence>
<comment type="similarity">
    <text evidence="2 6">Belongs to the FPP/GGPP synthase family.</text>
</comment>
<organism evidence="7 8">
    <name type="scientific">Hyphococcus lacteus</name>
    <dbReference type="NCBI Taxonomy" id="3143536"/>
    <lineage>
        <taxon>Bacteria</taxon>
        <taxon>Pseudomonadati</taxon>
        <taxon>Pseudomonadota</taxon>
        <taxon>Alphaproteobacteria</taxon>
        <taxon>Parvularculales</taxon>
        <taxon>Parvularculaceae</taxon>
        <taxon>Hyphococcus</taxon>
    </lineage>
</organism>
<protein>
    <submittedName>
        <fullName evidence="7">Polyprenyl synthetase family protein</fullName>
    </submittedName>
</protein>
<dbReference type="Proteomes" id="UP001560685">
    <property type="component" value="Unassembled WGS sequence"/>
</dbReference>
<dbReference type="PANTHER" id="PTHR12001">
    <property type="entry name" value="GERANYLGERANYL PYROPHOSPHATE SYNTHASE"/>
    <property type="match status" value="1"/>
</dbReference>
<evidence type="ECO:0000256" key="3">
    <source>
        <dbReference type="ARBA" id="ARBA00022679"/>
    </source>
</evidence>
<evidence type="ECO:0000256" key="5">
    <source>
        <dbReference type="ARBA" id="ARBA00022842"/>
    </source>
</evidence>
<comment type="caution">
    <text evidence="7">The sequence shown here is derived from an EMBL/GenBank/DDBJ whole genome shotgun (WGS) entry which is preliminary data.</text>
</comment>